<dbReference type="EMBL" id="CP000473">
    <property type="protein sequence ID" value="ABJ87219.1"/>
    <property type="molecule type" value="Genomic_DNA"/>
</dbReference>
<dbReference type="InterPro" id="IPR036390">
    <property type="entry name" value="WH_DNA-bd_sf"/>
</dbReference>
<dbReference type="STRING" id="234267.Acid_6293"/>
<dbReference type="Gene3D" id="1.10.10.10">
    <property type="entry name" value="Winged helix-like DNA-binding domain superfamily/Winged helix DNA-binding domain"/>
    <property type="match status" value="1"/>
</dbReference>
<dbReference type="Pfam" id="PF13601">
    <property type="entry name" value="HTH_34"/>
    <property type="match status" value="1"/>
</dbReference>
<evidence type="ECO:0000259" key="1">
    <source>
        <dbReference type="Pfam" id="PF13601"/>
    </source>
</evidence>
<dbReference type="PANTHER" id="PTHR37318">
    <property type="entry name" value="BSL7504 PROTEIN"/>
    <property type="match status" value="1"/>
</dbReference>
<feature type="domain" description="Winged helix DNA-binding" evidence="1">
    <location>
        <begin position="35"/>
        <end position="114"/>
    </location>
</feature>
<accession>Q01T01</accession>
<dbReference type="AlphaFoldDB" id="Q01T01"/>
<dbReference type="KEGG" id="sus:Acid_6293"/>
<organism evidence="2">
    <name type="scientific">Solibacter usitatus (strain Ellin6076)</name>
    <dbReference type="NCBI Taxonomy" id="234267"/>
    <lineage>
        <taxon>Bacteria</taxon>
        <taxon>Pseudomonadati</taxon>
        <taxon>Acidobacteriota</taxon>
        <taxon>Terriglobia</taxon>
        <taxon>Bryobacterales</taxon>
        <taxon>Solibacteraceae</taxon>
        <taxon>Candidatus Solibacter</taxon>
    </lineage>
</organism>
<proteinExistence type="predicted"/>
<evidence type="ECO:0000313" key="2">
    <source>
        <dbReference type="EMBL" id="ABJ87219.1"/>
    </source>
</evidence>
<dbReference type="HOGENOM" id="CLU_142189_1_0_0"/>
<dbReference type="InParanoid" id="Q01T01"/>
<dbReference type="eggNOG" id="COG1846">
    <property type="taxonomic scope" value="Bacteria"/>
</dbReference>
<reference evidence="2" key="1">
    <citation type="submission" date="2006-10" db="EMBL/GenBank/DDBJ databases">
        <title>Complete sequence of Solibacter usitatus Ellin6076.</title>
        <authorList>
            <consortium name="US DOE Joint Genome Institute"/>
            <person name="Copeland A."/>
            <person name="Lucas S."/>
            <person name="Lapidus A."/>
            <person name="Barry K."/>
            <person name="Detter J.C."/>
            <person name="Glavina del Rio T."/>
            <person name="Hammon N."/>
            <person name="Israni S."/>
            <person name="Dalin E."/>
            <person name="Tice H."/>
            <person name="Pitluck S."/>
            <person name="Thompson L.S."/>
            <person name="Brettin T."/>
            <person name="Bruce D."/>
            <person name="Han C."/>
            <person name="Tapia R."/>
            <person name="Gilna P."/>
            <person name="Schmutz J."/>
            <person name="Larimer F."/>
            <person name="Land M."/>
            <person name="Hauser L."/>
            <person name="Kyrpides N."/>
            <person name="Mikhailova N."/>
            <person name="Janssen P.H."/>
            <person name="Kuske C.R."/>
            <person name="Richardson P."/>
        </authorList>
    </citation>
    <scope>NUCLEOTIDE SEQUENCE</scope>
    <source>
        <strain evidence="2">Ellin6076</strain>
    </source>
</reference>
<dbReference type="InterPro" id="IPR036388">
    <property type="entry name" value="WH-like_DNA-bd_sf"/>
</dbReference>
<dbReference type="InterPro" id="IPR027395">
    <property type="entry name" value="WH_DNA-bd_dom"/>
</dbReference>
<sequence length="120" mass="13692">MAAKQNAVRKEREKRPALETLIEAPKLDRLVHERLRLGMLSALSVNESLTFNELKKLLDTTDGNMSVHARKLEEAGYIAVSKGFEGRLPRTDYKLTSAGRRALDRYLNHMEALIQAMREK</sequence>
<dbReference type="PANTHER" id="PTHR37318:SF1">
    <property type="entry name" value="BSL7504 PROTEIN"/>
    <property type="match status" value="1"/>
</dbReference>
<dbReference type="OrthoDB" id="9800369at2"/>
<dbReference type="SUPFAM" id="SSF46785">
    <property type="entry name" value="Winged helix' DNA-binding domain"/>
    <property type="match status" value="1"/>
</dbReference>
<name>Q01T01_SOLUE</name>
<gene>
    <name evidence="2" type="ordered locus">Acid_6293</name>
</gene>
<protein>
    <submittedName>
        <fullName evidence="2">Transcriptional regulator</fullName>
    </submittedName>
</protein>